<proteinExistence type="inferred from homology"/>
<dbReference type="STRING" id="45351.A7RJP5"/>
<evidence type="ECO:0000256" key="10">
    <source>
        <dbReference type="ARBA" id="ARBA00022847"/>
    </source>
</evidence>
<keyword evidence="7 17" id="KW-0812">Transmembrane</keyword>
<feature type="transmembrane region" description="Helical" evidence="17">
    <location>
        <begin position="78"/>
        <end position="101"/>
    </location>
</feature>
<keyword evidence="11" id="KW-0630">Potassium</keyword>
<feature type="transmembrane region" description="Helical" evidence="17">
    <location>
        <begin position="149"/>
        <end position="170"/>
    </location>
</feature>
<evidence type="ECO:0000256" key="8">
    <source>
        <dbReference type="ARBA" id="ARBA00022729"/>
    </source>
</evidence>
<keyword evidence="4" id="KW-0050">Antiport</keyword>
<keyword evidence="3" id="KW-0813">Transport</keyword>
<evidence type="ECO:0000256" key="16">
    <source>
        <dbReference type="ARBA" id="ARBA00023201"/>
    </source>
</evidence>
<dbReference type="GO" id="GO:0015297">
    <property type="term" value="F:antiporter activity"/>
    <property type="evidence" value="ECO:0007669"/>
    <property type="project" value="UniProtKB-KW"/>
</dbReference>
<feature type="transmembrane region" description="Helical" evidence="17">
    <location>
        <begin position="177"/>
        <end position="196"/>
    </location>
</feature>
<keyword evidence="5" id="KW-0633">Potassium transport</keyword>
<dbReference type="GO" id="GO:0016020">
    <property type="term" value="C:membrane"/>
    <property type="evidence" value="ECO:0007669"/>
    <property type="project" value="UniProtKB-SubCell"/>
</dbReference>
<feature type="transmembrane region" description="Helical" evidence="17">
    <location>
        <begin position="15"/>
        <end position="32"/>
    </location>
</feature>
<dbReference type="InterPro" id="IPR004837">
    <property type="entry name" value="NaCa_Exmemb"/>
</dbReference>
<evidence type="ECO:0000256" key="5">
    <source>
        <dbReference type="ARBA" id="ARBA00022538"/>
    </source>
</evidence>
<evidence type="ECO:0000256" key="6">
    <source>
        <dbReference type="ARBA" id="ARBA00022568"/>
    </source>
</evidence>
<dbReference type="KEGG" id="nve:5520538"/>
<dbReference type="GO" id="GO:0006816">
    <property type="term" value="P:calcium ion transport"/>
    <property type="evidence" value="ECO:0007669"/>
    <property type="project" value="UniProtKB-KW"/>
</dbReference>
<dbReference type="PhylomeDB" id="A7RJP5"/>
<name>A7RJP5_NEMVE</name>
<gene>
    <name evidence="19" type="ORF">NEMVEDRAFT_v1g83881</name>
</gene>
<feature type="transmembrane region" description="Helical" evidence="17">
    <location>
        <begin position="108"/>
        <end position="129"/>
    </location>
</feature>
<keyword evidence="12 17" id="KW-1133">Transmembrane helix</keyword>
<dbReference type="FunFam" id="1.20.1420.30:FF:000009">
    <property type="entry name" value="sodium/potassium/calcium exchanger 5 isoform X2"/>
    <property type="match status" value="1"/>
</dbReference>
<evidence type="ECO:0000256" key="3">
    <source>
        <dbReference type="ARBA" id="ARBA00022448"/>
    </source>
</evidence>
<accession>A7RJP5</accession>
<feature type="domain" description="Sodium/calcium exchanger membrane region" evidence="18">
    <location>
        <begin position="43"/>
        <end position="194"/>
    </location>
</feature>
<evidence type="ECO:0000256" key="17">
    <source>
        <dbReference type="SAM" id="Phobius"/>
    </source>
</evidence>
<dbReference type="HOGENOM" id="CLU_007948_3_2_1"/>
<dbReference type="InterPro" id="IPR044880">
    <property type="entry name" value="NCX_ion-bd_dom_sf"/>
</dbReference>
<evidence type="ECO:0000256" key="1">
    <source>
        <dbReference type="ARBA" id="ARBA00004141"/>
    </source>
</evidence>
<reference evidence="19 20" key="1">
    <citation type="journal article" date="2007" name="Science">
        <title>Sea anemone genome reveals ancestral eumetazoan gene repertoire and genomic organization.</title>
        <authorList>
            <person name="Putnam N.H."/>
            <person name="Srivastava M."/>
            <person name="Hellsten U."/>
            <person name="Dirks B."/>
            <person name="Chapman J."/>
            <person name="Salamov A."/>
            <person name="Terry A."/>
            <person name="Shapiro H."/>
            <person name="Lindquist E."/>
            <person name="Kapitonov V.V."/>
            <person name="Jurka J."/>
            <person name="Genikhovich G."/>
            <person name="Grigoriev I.V."/>
            <person name="Lucas S.M."/>
            <person name="Steele R.E."/>
            <person name="Finnerty J.R."/>
            <person name="Technau U."/>
            <person name="Martindale M.Q."/>
            <person name="Rokhsar D.S."/>
        </authorList>
    </citation>
    <scope>NUCLEOTIDE SEQUENCE [LARGE SCALE GENOMIC DNA]</scope>
    <source>
        <strain evidence="20">CH2 X CH6</strain>
    </source>
</reference>
<keyword evidence="10" id="KW-0769">Symport</keyword>
<evidence type="ECO:0000256" key="15">
    <source>
        <dbReference type="ARBA" id="ARBA00023136"/>
    </source>
</evidence>
<evidence type="ECO:0000259" key="18">
    <source>
        <dbReference type="Pfam" id="PF01699"/>
    </source>
</evidence>
<dbReference type="GO" id="GO:0006813">
    <property type="term" value="P:potassium ion transport"/>
    <property type="evidence" value="ECO:0007669"/>
    <property type="project" value="UniProtKB-KW"/>
</dbReference>
<dbReference type="EMBL" id="DS469514">
    <property type="protein sequence ID" value="EDO48300.1"/>
    <property type="molecule type" value="Genomic_DNA"/>
</dbReference>
<dbReference type="PANTHER" id="PTHR10846">
    <property type="entry name" value="SODIUM/POTASSIUM/CALCIUM EXCHANGER"/>
    <property type="match status" value="1"/>
</dbReference>
<keyword evidence="6" id="KW-0109">Calcium transport</keyword>
<keyword evidence="8" id="KW-0732">Signal</keyword>
<evidence type="ECO:0000256" key="7">
    <source>
        <dbReference type="ARBA" id="ARBA00022692"/>
    </source>
</evidence>
<evidence type="ECO:0000256" key="9">
    <source>
        <dbReference type="ARBA" id="ARBA00022837"/>
    </source>
</evidence>
<feature type="transmembrane region" description="Helical" evidence="17">
    <location>
        <begin position="44"/>
        <end position="66"/>
    </location>
</feature>
<protein>
    <recommendedName>
        <fullName evidence="18">Sodium/calcium exchanger membrane region domain-containing protein</fullName>
    </recommendedName>
</protein>
<dbReference type="InParanoid" id="A7RJP5"/>
<evidence type="ECO:0000256" key="14">
    <source>
        <dbReference type="ARBA" id="ARBA00023065"/>
    </source>
</evidence>
<evidence type="ECO:0000256" key="13">
    <source>
        <dbReference type="ARBA" id="ARBA00023053"/>
    </source>
</evidence>
<dbReference type="OMA" id="IARAYWI"/>
<dbReference type="InterPro" id="IPR004481">
    <property type="entry name" value="K/Na/Ca-exchanger"/>
</dbReference>
<organism evidence="19 20">
    <name type="scientific">Nematostella vectensis</name>
    <name type="common">Starlet sea anemone</name>
    <dbReference type="NCBI Taxonomy" id="45351"/>
    <lineage>
        <taxon>Eukaryota</taxon>
        <taxon>Metazoa</taxon>
        <taxon>Cnidaria</taxon>
        <taxon>Anthozoa</taxon>
        <taxon>Hexacorallia</taxon>
        <taxon>Actiniaria</taxon>
        <taxon>Edwardsiidae</taxon>
        <taxon>Nematostella</taxon>
    </lineage>
</organism>
<keyword evidence="20" id="KW-1185">Reference proteome</keyword>
<evidence type="ECO:0000256" key="11">
    <source>
        <dbReference type="ARBA" id="ARBA00022958"/>
    </source>
</evidence>
<dbReference type="Proteomes" id="UP000001593">
    <property type="component" value="Unassembled WGS sequence"/>
</dbReference>
<keyword evidence="14" id="KW-0406">Ion transport</keyword>
<dbReference type="GO" id="GO:0006814">
    <property type="term" value="P:sodium ion transport"/>
    <property type="evidence" value="ECO:0007669"/>
    <property type="project" value="UniProtKB-KW"/>
</dbReference>
<evidence type="ECO:0000313" key="20">
    <source>
        <dbReference type="Proteomes" id="UP000001593"/>
    </source>
</evidence>
<dbReference type="PANTHER" id="PTHR10846:SF73">
    <property type="entry name" value="SODIUM_CALCIUM EXCHANGER MEMBRANE REGION DOMAIN-CONTAINING PROTEIN"/>
    <property type="match status" value="1"/>
</dbReference>
<evidence type="ECO:0000256" key="4">
    <source>
        <dbReference type="ARBA" id="ARBA00022449"/>
    </source>
</evidence>
<sequence>MEVSIFVMPEGTLKAIIWIIMLPISCLFFITIPDCRRPRWRKWYFLTFLISVLWIAGLSYILVWMVEIIGYTLEIPDVVMGLTFVAAGSSVPDGISSLIVARHGDGDMAVSNTIGSNVFDILLCLGLPWLLKTTAVEHGGVVTVLSGSIIYTSISLFGTVVVTILLVVLNRWRLNRLLGCVFMILYIAFISVATLFELNVIGDFNLPICSV</sequence>
<dbReference type="Pfam" id="PF01699">
    <property type="entry name" value="Na_Ca_ex"/>
    <property type="match status" value="1"/>
</dbReference>
<dbReference type="eggNOG" id="KOG1307">
    <property type="taxonomic scope" value="Eukaryota"/>
</dbReference>
<keyword evidence="13" id="KW-0915">Sodium</keyword>
<comment type="similarity">
    <text evidence="2">Belongs to the Ca(2+):cation antiporter (CaCA) (TC 2.A.19) family. SLC24A subfamily.</text>
</comment>
<dbReference type="AlphaFoldDB" id="A7RJP5"/>
<keyword evidence="15 17" id="KW-0472">Membrane</keyword>
<keyword evidence="9" id="KW-0106">Calcium</keyword>
<evidence type="ECO:0000256" key="2">
    <source>
        <dbReference type="ARBA" id="ARBA00005364"/>
    </source>
</evidence>
<dbReference type="GO" id="GO:0015293">
    <property type="term" value="F:symporter activity"/>
    <property type="evidence" value="ECO:0007669"/>
    <property type="project" value="UniProtKB-KW"/>
</dbReference>
<evidence type="ECO:0000256" key="12">
    <source>
        <dbReference type="ARBA" id="ARBA00022989"/>
    </source>
</evidence>
<comment type="subcellular location">
    <subcellularLocation>
        <location evidence="1">Membrane</location>
        <topology evidence="1">Multi-pass membrane protein</topology>
    </subcellularLocation>
</comment>
<evidence type="ECO:0000313" key="19">
    <source>
        <dbReference type="EMBL" id="EDO48300.1"/>
    </source>
</evidence>
<keyword evidence="16" id="KW-0739">Sodium transport</keyword>
<dbReference type="Gene3D" id="1.20.1420.30">
    <property type="entry name" value="NCX, central ion-binding region"/>
    <property type="match status" value="1"/>
</dbReference>